<dbReference type="AlphaFoldDB" id="A0A8J5MJW3"/>
<proteinExistence type="predicted"/>
<sequence length="651" mass="70468">ISNTSVLEQSTEGQGTVNRRSGAINRGQEHQQRSGAVNRESRRRQQGVRAVNRRLKDSEDRLRSQELGGVLIIHFLVMVVLSEPFILIINQMLMLARSGNSSVDVTRLTGNSSVDVARLTGLVVQDTTGPQDVRSDGFINWMFVEGCSFTQRLTCNVFDSGPFTSHILLAGEDQSRIWGTLGGPCYGIWGTLEDRVTGSGTHPWRTVLPGSGAPLEDRVTGSGGTLGGPCYRIWDTWRTVLRIWDTIGGPCYGSGHPWRTVLRDLGHHRRTVLPGSGTPLEDRVTGSGAPLEDRVTGSGTPLRTVLPGSGAPLRTVLPGSGTPEDRVTGSGALLRTVLPGSGTPGGPCYWIWDTIEDQTGIWGTLEDRGRDLGHHRRTVLLIWDTLRTVLPGSGAPLEDRVTGIWDTLEDRVTGSGHLRTEDCVTGSGAPWRTVLPGSGAPLRTVLPGSGAPLEDRVTDLGHPWRTVLPGSGALEDRVTGSGTPWRTVLRIWGTFEDRVTGIWHLGGPCYRDLGHHRRTVLLDLGHLEDRVTGIWDTIGGPTAIWGTLGGPCYWDLGHHRRTCYRDLGHLRRTVGAVGVHPGLGYYHVPALSRPSVGRATAIPTVCVDTSSTHGHCSDEVAPMVTALMINLVFLVNIIRILVTKLRASDAA</sequence>
<comment type="caution">
    <text evidence="3">The sequence shown here is derived from an EMBL/GenBank/DDBJ whole genome shotgun (WGS) entry which is preliminary data.</text>
</comment>
<feature type="transmembrane region" description="Helical" evidence="2">
    <location>
        <begin position="67"/>
        <end position="89"/>
    </location>
</feature>
<organism evidence="3 4">
    <name type="scientific">Homarus americanus</name>
    <name type="common">American lobster</name>
    <dbReference type="NCBI Taxonomy" id="6706"/>
    <lineage>
        <taxon>Eukaryota</taxon>
        <taxon>Metazoa</taxon>
        <taxon>Ecdysozoa</taxon>
        <taxon>Arthropoda</taxon>
        <taxon>Crustacea</taxon>
        <taxon>Multicrustacea</taxon>
        <taxon>Malacostraca</taxon>
        <taxon>Eumalacostraca</taxon>
        <taxon>Eucarida</taxon>
        <taxon>Decapoda</taxon>
        <taxon>Pleocyemata</taxon>
        <taxon>Astacidea</taxon>
        <taxon>Nephropoidea</taxon>
        <taxon>Nephropidae</taxon>
        <taxon>Homarus</taxon>
    </lineage>
</organism>
<feature type="transmembrane region" description="Helical" evidence="2">
    <location>
        <begin position="620"/>
        <end position="642"/>
    </location>
</feature>
<evidence type="ECO:0000313" key="3">
    <source>
        <dbReference type="EMBL" id="KAG7154144.1"/>
    </source>
</evidence>
<dbReference type="EMBL" id="JAHLQT010045039">
    <property type="protein sequence ID" value="KAG7154144.1"/>
    <property type="molecule type" value="Genomic_DNA"/>
</dbReference>
<evidence type="ECO:0000313" key="4">
    <source>
        <dbReference type="Proteomes" id="UP000747542"/>
    </source>
</evidence>
<accession>A0A8J5MJW3</accession>
<evidence type="ECO:0000256" key="2">
    <source>
        <dbReference type="SAM" id="Phobius"/>
    </source>
</evidence>
<feature type="region of interest" description="Disordered" evidence="1">
    <location>
        <begin position="1"/>
        <end position="49"/>
    </location>
</feature>
<keyword evidence="2" id="KW-0812">Transmembrane</keyword>
<protein>
    <submittedName>
        <fullName evidence="3">Putative per-hexamer repeat protein 5-like</fullName>
    </submittedName>
</protein>
<dbReference type="Proteomes" id="UP000747542">
    <property type="component" value="Unassembled WGS sequence"/>
</dbReference>
<keyword evidence="2" id="KW-0472">Membrane</keyword>
<feature type="non-terminal residue" evidence="3">
    <location>
        <position position="1"/>
    </location>
</feature>
<name>A0A8J5MJW3_HOMAM</name>
<keyword evidence="2" id="KW-1133">Transmembrane helix</keyword>
<feature type="compositionally biased region" description="Polar residues" evidence="1">
    <location>
        <begin position="1"/>
        <end position="19"/>
    </location>
</feature>
<gene>
    <name evidence="3" type="ORF">Hamer_G028918</name>
</gene>
<reference evidence="3" key="1">
    <citation type="journal article" date="2021" name="Sci. Adv.">
        <title>The American lobster genome reveals insights on longevity, neural, and immune adaptations.</title>
        <authorList>
            <person name="Polinski J.M."/>
            <person name="Zimin A.V."/>
            <person name="Clark K.F."/>
            <person name="Kohn A.B."/>
            <person name="Sadowski N."/>
            <person name="Timp W."/>
            <person name="Ptitsyn A."/>
            <person name="Khanna P."/>
            <person name="Romanova D.Y."/>
            <person name="Williams P."/>
            <person name="Greenwood S.J."/>
            <person name="Moroz L.L."/>
            <person name="Walt D.R."/>
            <person name="Bodnar A.G."/>
        </authorList>
    </citation>
    <scope>NUCLEOTIDE SEQUENCE</scope>
    <source>
        <strain evidence="3">GMGI-L3</strain>
    </source>
</reference>
<keyword evidence="4" id="KW-1185">Reference proteome</keyword>
<evidence type="ECO:0000256" key="1">
    <source>
        <dbReference type="SAM" id="MobiDB-lite"/>
    </source>
</evidence>